<name>A0A376KWI6_ECOLX</name>
<reference evidence="1 2" key="1">
    <citation type="submission" date="2018-06" db="EMBL/GenBank/DDBJ databases">
        <authorList>
            <consortium name="Pathogen Informatics"/>
            <person name="Doyle S."/>
        </authorList>
    </citation>
    <scope>NUCLEOTIDE SEQUENCE [LARGE SCALE GENOMIC DNA]</scope>
    <source>
        <strain evidence="1 2">NCTC10418</strain>
    </source>
</reference>
<evidence type="ECO:0000313" key="1">
    <source>
        <dbReference type="EMBL" id="STE86968.1"/>
    </source>
</evidence>
<gene>
    <name evidence="1" type="ORF">NCTC10418_04627</name>
</gene>
<dbReference type="AlphaFoldDB" id="A0A376KWI6"/>
<evidence type="ECO:0000313" key="2">
    <source>
        <dbReference type="Proteomes" id="UP000255460"/>
    </source>
</evidence>
<sequence length="158" mass="18183">MIESLPIDDSHVSENGFITFEIEGGDILVSTHIWNGSTYNEGKVILKSDVIESKKSITSNTFEVNKKFYDFLQELGVEYIHPSSRKLTLDDVFVYPNIRDLSDDKEQARKMSSSKLLNNRGGDRIVLIGDEFCGKTTMLKKYYLDTIEKRKACIIFRW</sequence>
<protein>
    <submittedName>
        <fullName evidence="1">Uncharacterized protein</fullName>
    </submittedName>
</protein>
<proteinExistence type="predicted"/>
<accession>A0A376KWI6</accession>
<dbReference type="Proteomes" id="UP000255460">
    <property type="component" value="Unassembled WGS sequence"/>
</dbReference>
<dbReference type="InterPro" id="IPR027417">
    <property type="entry name" value="P-loop_NTPase"/>
</dbReference>
<organism evidence="1 2">
    <name type="scientific">Escherichia coli</name>
    <dbReference type="NCBI Taxonomy" id="562"/>
    <lineage>
        <taxon>Bacteria</taxon>
        <taxon>Pseudomonadati</taxon>
        <taxon>Pseudomonadota</taxon>
        <taxon>Gammaproteobacteria</taxon>
        <taxon>Enterobacterales</taxon>
        <taxon>Enterobacteriaceae</taxon>
        <taxon>Escherichia</taxon>
    </lineage>
</organism>
<dbReference type="EMBL" id="UFZQ01000001">
    <property type="protein sequence ID" value="STE86968.1"/>
    <property type="molecule type" value="Genomic_DNA"/>
</dbReference>
<dbReference type="Gene3D" id="3.40.50.300">
    <property type="entry name" value="P-loop containing nucleotide triphosphate hydrolases"/>
    <property type="match status" value="1"/>
</dbReference>